<name>A0A437DHE1_ORYJA</name>
<accession>A0A437DHE1</accession>
<evidence type="ECO:0000313" key="2">
    <source>
        <dbReference type="Proteomes" id="UP000283210"/>
    </source>
</evidence>
<dbReference type="Proteomes" id="UP000283210">
    <property type="component" value="Chromosome 3"/>
</dbReference>
<proteinExistence type="predicted"/>
<organism evidence="1 2">
    <name type="scientific">Oryzias javanicus</name>
    <name type="common">Javanese ricefish</name>
    <name type="synonym">Aplocheilus javanicus</name>
    <dbReference type="NCBI Taxonomy" id="123683"/>
    <lineage>
        <taxon>Eukaryota</taxon>
        <taxon>Metazoa</taxon>
        <taxon>Chordata</taxon>
        <taxon>Craniata</taxon>
        <taxon>Vertebrata</taxon>
        <taxon>Euteleostomi</taxon>
        <taxon>Actinopterygii</taxon>
        <taxon>Neopterygii</taxon>
        <taxon>Teleostei</taxon>
        <taxon>Neoteleostei</taxon>
        <taxon>Acanthomorphata</taxon>
        <taxon>Ovalentaria</taxon>
        <taxon>Atherinomorphae</taxon>
        <taxon>Beloniformes</taxon>
        <taxon>Adrianichthyidae</taxon>
        <taxon>Oryziinae</taxon>
        <taxon>Oryzias</taxon>
    </lineage>
</organism>
<dbReference type="AlphaFoldDB" id="A0A437DHE1"/>
<protein>
    <submittedName>
        <fullName evidence="1">Uncharacterized protein</fullName>
    </submittedName>
</protein>
<sequence>MRSLSCSSEPLPLTYFGSRYSHDCEATSAVKDPSGGACVSSVTGCGPLSKIPEMPSTHVGKQGPKKLTKFYSVPSFCNPWVQCAHPQLCCPIKAFQASQKHLSTSSRAKNCIPNPPVCSTPTGDCDYS</sequence>
<reference evidence="1 2" key="1">
    <citation type="submission" date="2018-11" db="EMBL/GenBank/DDBJ databases">
        <authorList>
            <person name="Lopez-Roques C."/>
            <person name="Donnadieu C."/>
            <person name="Bouchez O."/>
            <person name="Klopp C."/>
            <person name="Cabau C."/>
            <person name="Zahm M."/>
        </authorList>
    </citation>
    <scope>NUCLEOTIDE SEQUENCE [LARGE SCALE GENOMIC DNA]</scope>
    <source>
        <strain evidence="1">RS831</strain>
        <tissue evidence="1">Whole body</tissue>
    </source>
</reference>
<dbReference type="EMBL" id="CM012439">
    <property type="protein sequence ID" value="RVE74307.1"/>
    <property type="molecule type" value="Genomic_DNA"/>
</dbReference>
<keyword evidence="2" id="KW-1185">Reference proteome</keyword>
<dbReference type="OrthoDB" id="288590at2759"/>
<evidence type="ECO:0000313" key="1">
    <source>
        <dbReference type="EMBL" id="RVE74307.1"/>
    </source>
</evidence>
<gene>
    <name evidence="1" type="ORF">OJAV_G00020820</name>
</gene>
<reference evidence="1 2" key="2">
    <citation type="submission" date="2019-01" db="EMBL/GenBank/DDBJ databases">
        <title>A chromosome length genome reference of the Java medaka (oryzias javanicus).</title>
        <authorList>
            <person name="Herpin A."/>
            <person name="Takehana Y."/>
            <person name="Naruse K."/>
            <person name="Ansai S."/>
            <person name="Kawaguchi M."/>
        </authorList>
    </citation>
    <scope>NUCLEOTIDE SEQUENCE [LARGE SCALE GENOMIC DNA]</scope>
    <source>
        <strain evidence="1">RS831</strain>
        <tissue evidence="1">Whole body</tissue>
    </source>
</reference>